<sequence>MNVYIDESGSFVNASTIGKWNAVAALAVPEAGRKKLDVLVRQLKLQSAGPAAKEVKLNEVREDHYFRFLAAVAKLNAIVFCTATDAGRNTHERVAEHQQFQVNGVLKHLDKMRYEGGRRGVELMASQLRNLSPQLYVQLVCQINLMYDVVSRSILYFAQQNPSTLREFRWRVDQKNSARPDFEEAFEKLSPALLQSRSIEEPIMMVRGFNYSFMAQYEYPDGKPPEYLREDYGIEVENAFDIQKLVRGNMTFMDSKDSPGIQAVDLIVSGIRRCLRGGFSRNELASIYLGKLMLQAVHNGPSLNLVTFGAEAPLPMETDRVVKLMSANSRQMIK</sequence>
<dbReference type="Pfam" id="PF12686">
    <property type="entry name" value="DUF3800"/>
    <property type="match status" value="1"/>
</dbReference>
<protein>
    <recommendedName>
        <fullName evidence="3">DUF3800 domain-containing protein</fullName>
    </recommendedName>
</protein>
<dbReference type="EMBL" id="AP022853">
    <property type="protein sequence ID" value="BCB25986.1"/>
    <property type="molecule type" value="Genomic_DNA"/>
</dbReference>
<evidence type="ECO:0000313" key="2">
    <source>
        <dbReference type="Proteomes" id="UP000502260"/>
    </source>
</evidence>
<gene>
    <name evidence="1" type="ORF">SKTS_08720</name>
</gene>
<proteinExistence type="predicted"/>
<organism evidence="1 2">
    <name type="scientific">Sulfurimicrobium lacus</name>
    <dbReference type="NCBI Taxonomy" id="2715678"/>
    <lineage>
        <taxon>Bacteria</taxon>
        <taxon>Pseudomonadati</taxon>
        <taxon>Pseudomonadota</taxon>
        <taxon>Betaproteobacteria</taxon>
        <taxon>Nitrosomonadales</taxon>
        <taxon>Sulfuricellaceae</taxon>
        <taxon>Sulfurimicrobium</taxon>
    </lineage>
</organism>
<evidence type="ECO:0000313" key="1">
    <source>
        <dbReference type="EMBL" id="BCB25986.1"/>
    </source>
</evidence>
<dbReference type="KEGG" id="slac:SKTS_08720"/>
<dbReference type="AlphaFoldDB" id="A0A6F8VAF7"/>
<keyword evidence="2" id="KW-1185">Reference proteome</keyword>
<reference evidence="2" key="1">
    <citation type="submission" date="2020-03" db="EMBL/GenBank/DDBJ databases">
        <title>Complete genome sequence of sulfur-oxidizing bacterium skT11.</title>
        <authorList>
            <person name="Kanda M."/>
            <person name="Kojima H."/>
            <person name="Fukui M."/>
        </authorList>
    </citation>
    <scope>NUCLEOTIDE SEQUENCE [LARGE SCALE GENOMIC DNA]</scope>
    <source>
        <strain evidence="2">skT11</strain>
    </source>
</reference>
<accession>A0A6F8VAF7</accession>
<evidence type="ECO:0008006" key="3">
    <source>
        <dbReference type="Google" id="ProtNLM"/>
    </source>
</evidence>
<dbReference type="RefSeq" id="WP_173060927.1">
    <property type="nucleotide sequence ID" value="NZ_AP022853.1"/>
</dbReference>
<dbReference type="InterPro" id="IPR024524">
    <property type="entry name" value="DUF3800"/>
</dbReference>
<dbReference type="Proteomes" id="UP000502260">
    <property type="component" value="Chromosome"/>
</dbReference>
<name>A0A6F8VAF7_9PROT</name>